<evidence type="ECO:0000313" key="1">
    <source>
        <dbReference type="EMBL" id="KAH7931376.1"/>
    </source>
</evidence>
<dbReference type="EMBL" id="MU266327">
    <property type="protein sequence ID" value="KAH7931376.1"/>
    <property type="molecule type" value="Genomic_DNA"/>
</dbReference>
<gene>
    <name evidence="1" type="ORF">BV22DRAFT_1027611</name>
</gene>
<reference evidence="1" key="1">
    <citation type="journal article" date="2021" name="New Phytol.">
        <title>Evolutionary innovations through gain and loss of genes in the ectomycorrhizal Boletales.</title>
        <authorList>
            <person name="Wu G."/>
            <person name="Miyauchi S."/>
            <person name="Morin E."/>
            <person name="Kuo A."/>
            <person name="Drula E."/>
            <person name="Varga T."/>
            <person name="Kohler A."/>
            <person name="Feng B."/>
            <person name="Cao Y."/>
            <person name="Lipzen A."/>
            <person name="Daum C."/>
            <person name="Hundley H."/>
            <person name="Pangilinan J."/>
            <person name="Johnson J."/>
            <person name="Barry K."/>
            <person name="LaButti K."/>
            <person name="Ng V."/>
            <person name="Ahrendt S."/>
            <person name="Min B."/>
            <person name="Choi I.G."/>
            <person name="Park H."/>
            <person name="Plett J.M."/>
            <person name="Magnuson J."/>
            <person name="Spatafora J.W."/>
            <person name="Nagy L.G."/>
            <person name="Henrissat B."/>
            <person name="Grigoriev I.V."/>
            <person name="Yang Z.L."/>
            <person name="Xu J."/>
            <person name="Martin F.M."/>
        </authorList>
    </citation>
    <scope>NUCLEOTIDE SEQUENCE</scope>
    <source>
        <strain evidence="1">KUC20120723A-06</strain>
    </source>
</reference>
<protein>
    <submittedName>
        <fullName evidence="1">Adenosine deaminase/editase</fullName>
    </submittedName>
</protein>
<sequence>MLPDDNTAFVITALEIYASLNHKPPPGSFTVLAALALVSIPSLHTAPKIIGLATGCKCLPACRLPSQGDALHDSHAEVLARRCATRWLLEEISRTMNANYQSDWIVKREDGRYGLKHNVRMCMYISTPPCGDASMRFLASLQDDEMAALKDSTSFPTLDPNAASRGRDNYSLFGVLRTKPGRADSPPTLSMSCSDKIASWNVIGIQGALVSRFLCPVYISEIVIGEVRPDMYDVVKEDCERALWKRLETVSNLPTGYELHRPTLQFTSIAFSHAKSSLPSSLPTRGSCNESLCWVADSTLPHEVLINGMKRGVPPKHRYKERFRPRLAKASMLQLYREVARQAGFTEDPETTYHATKQVQSDYQVAKRSLRGEGRPFSGWVKSGIQWEGFNSVNSGGQHAID</sequence>
<evidence type="ECO:0000313" key="2">
    <source>
        <dbReference type="Proteomes" id="UP000790709"/>
    </source>
</evidence>
<comment type="caution">
    <text evidence="1">The sequence shown here is derived from an EMBL/GenBank/DDBJ whole genome shotgun (WGS) entry which is preliminary data.</text>
</comment>
<organism evidence="1 2">
    <name type="scientific">Leucogyrophana mollusca</name>
    <dbReference type="NCBI Taxonomy" id="85980"/>
    <lineage>
        <taxon>Eukaryota</taxon>
        <taxon>Fungi</taxon>
        <taxon>Dikarya</taxon>
        <taxon>Basidiomycota</taxon>
        <taxon>Agaricomycotina</taxon>
        <taxon>Agaricomycetes</taxon>
        <taxon>Agaricomycetidae</taxon>
        <taxon>Boletales</taxon>
        <taxon>Boletales incertae sedis</taxon>
        <taxon>Leucogyrophana</taxon>
    </lineage>
</organism>
<keyword evidence="2" id="KW-1185">Reference proteome</keyword>
<accession>A0ACB8C0C0</accession>
<name>A0ACB8C0C0_9AGAM</name>
<dbReference type="Proteomes" id="UP000790709">
    <property type="component" value="Unassembled WGS sequence"/>
</dbReference>
<proteinExistence type="predicted"/>